<dbReference type="GO" id="GO:0034727">
    <property type="term" value="P:piecemeal microautophagy of the nucleus"/>
    <property type="evidence" value="ECO:0007669"/>
    <property type="project" value="TreeGrafter"/>
</dbReference>
<feature type="active site" description="Glycyl thioester intermediate" evidence="6">
    <location>
        <position position="556"/>
    </location>
</feature>
<evidence type="ECO:0000256" key="5">
    <source>
        <dbReference type="ARBA" id="ARBA00023006"/>
    </source>
</evidence>
<dbReference type="GO" id="GO:0015031">
    <property type="term" value="P:protein transport"/>
    <property type="evidence" value="ECO:0007669"/>
    <property type="project" value="UniProtKB-UniRule"/>
</dbReference>
<dbReference type="EMBL" id="JAODUO010000001">
    <property type="protein sequence ID" value="KAK2194268.1"/>
    <property type="molecule type" value="Genomic_DNA"/>
</dbReference>
<dbReference type="SUPFAM" id="SSF69572">
    <property type="entry name" value="Activating enzymes of the ubiquitin-like proteins"/>
    <property type="match status" value="1"/>
</dbReference>
<comment type="caution">
    <text evidence="11">The sequence shown here is derived from an EMBL/GenBank/DDBJ whole genome shotgun (WGS) entry which is preliminary data.</text>
</comment>
<dbReference type="Gene3D" id="3.40.140.100">
    <property type="entry name" value="Ubiquitin-like modifier-activating enzyme ATG7 C-terminal domain"/>
    <property type="match status" value="1"/>
</dbReference>
<dbReference type="AlphaFoldDB" id="A0AAD9PGE2"/>
<sequence length="686" mass="76102">MAKYLQFAPFCSTLDGGFWHKLSQLKLDVYGLDDQPRNINGFYTNGDAAGLPCCMTVDFTAFEETSVIPPRCFQLHGILKNTNTLNDFKTCDKKLLLEEQSKKVWEDIVSGQAITTPDTLSTFLLLTHADLKKFHYYYWFAFPALCLPESVTIVTEPCSLTTRFTNEQIVSFLEQYDKACLPEHMSYFLVWETEHALSVGPLAHFDSMNADGSKPLLCFCDPCTLDAHPGWPLRNLLTLAAVHWAEKLGNEVEVICFRDRFKDGTRNVSHSIVMKLHIPSVENKTECPKCVGWEKNERQKLGPRFVNLSSSMDPARLAESAVDLNLKLMRWRLMPELDLDKLAATRCLLLGAGTLGCNVARSLMAWGIRHITLVDNGKISYSNPVRQSLFLFEDSLGGGKPKAQTAAEALRRIFPGVNAEGMTLSIPMPGHHVSDGVLDQTKEDVAKLEGLIAAHDVIFLLMDTRESRWLPTLIGSATRKIVINAALGFDTFLVVRHGVKMEPSSEASTEMPLTSEPKATSSLHRSIHGSELGCYFCNDVVAPGNSLRDRTLDQQCTVARPGMSMLASALAVELLVSLLLHPHQGHAAADANVDDDDDDQTSRESSPLGMVPHQIRGFLSRFQYVMPACIAFDKCTACSNIVTEKYRTDGFSFLLQAFNEPTYLEDITGLTELHAQTLDDQVKGGA</sequence>
<keyword evidence="4 7" id="KW-0653">Protein transport</keyword>
<dbReference type="GO" id="GO:0019778">
    <property type="term" value="F:Atg12 activating enzyme activity"/>
    <property type="evidence" value="ECO:0007669"/>
    <property type="project" value="TreeGrafter"/>
</dbReference>
<evidence type="ECO:0000259" key="10">
    <source>
        <dbReference type="Pfam" id="PF16420"/>
    </source>
</evidence>
<evidence type="ECO:0000256" key="4">
    <source>
        <dbReference type="ARBA" id="ARBA00022927"/>
    </source>
</evidence>
<feature type="domain" description="THIF-type NAD/FAD binding fold" evidence="9">
    <location>
        <begin position="329"/>
        <end position="582"/>
    </location>
</feature>
<dbReference type="Proteomes" id="UP001209878">
    <property type="component" value="Unassembled WGS sequence"/>
</dbReference>
<dbReference type="FunFam" id="3.40.50.720:FF:000243">
    <property type="entry name" value="Ubiquitin-like modifier-activating enzyme ATG7"/>
    <property type="match status" value="1"/>
</dbReference>
<evidence type="ECO:0000313" key="12">
    <source>
        <dbReference type="Proteomes" id="UP001209878"/>
    </source>
</evidence>
<evidence type="ECO:0000256" key="8">
    <source>
        <dbReference type="SAM" id="MobiDB-lite"/>
    </source>
</evidence>
<evidence type="ECO:0000256" key="1">
    <source>
        <dbReference type="ARBA" id="ARBA00010931"/>
    </source>
</evidence>
<name>A0AAD9PGE2_RIDPI</name>
<dbReference type="NCBIfam" id="TIGR01381">
    <property type="entry name" value="E1_like_apg7"/>
    <property type="match status" value="1"/>
</dbReference>
<keyword evidence="7" id="KW-0963">Cytoplasm</keyword>
<evidence type="ECO:0000256" key="3">
    <source>
        <dbReference type="ARBA" id="ARBA00022448"/>
    </source>
</evidence>
<keyword evidence="7" id="KW-0833">Ubl conjugation pathway</keyword>
<dbReference type="InterPro" id="IPR042522">
    <property type="entry name" value="Atg7_N_1"/>
</dbReference>
<evidence type="ECO:0000256" key="2">
    <source>
        <dbReference type="ARBA" id="ARBA00017647"/>
    </source>
</evidence>
<dbReference type="PANTHER" id="PTHR10953:SF3">
    <property type="entry name" value="UBIQUITIN-LIKE MODIFIER-ACTIVATING ENZYME ATG7"/>
    <property type="match status" value="1"/>
</dbReference>
<dbReference type="Gene3D" id="3.40.140.70">
    <property type="entry name" value="Ubiquitin-like modifier-activating enzyme ATG7 N-terminal domain"/>
    <property type="match status" value="1"/>
</dbReference>
<dbReference type="Pfam" id="PF00899">
    <property type="entry name" value="ThiF"/>
    <property type="match status" value="1"/>
</dbReference>
<proteinExistence type="inferred from homology"/>
<evidence type="ECO:0000256" key="6">
    <source>
        <dbReference type="PIRSR" id="PIRSR606285-1"/>
    </source>
</evidence>
<protein>
    <recommendedName>
        <fullName evidence="2 7">Ubiquitin-like modifier-activating enzyme ATG7</fullName>
    </recommendedName>
    <alternativeName>
        <fullName evidence="7">Autophagy-related protein 7</fullName>
    </alternativeName>
</protein>
<dbReference type="FunFam" id="3.40.140.70:FF:000001">
    <property type="entry name" value="Ubiquitin-like modifier-activating enzyme atg7"/>
    <property type="match status" value="1"/>
</dbReference>
<comment type="subunit">
    <text evidence="7">Homodimer.</text>
</comment>
<accession>A0AAD9PGE2</accession>
<dbReference type="GO" id="GO:0000407">
    <property type="term" value="C:phagophore assembly site"/>
    <property type="evidence" value="ECO:0007669"/>
    <property type="project" value="UniProtKB-SubCell"/>
</dbReference>
<evidence type="ECO:0000313" key="11">
    <source>
        <dbReference type="EMBL" id="KAK2194268.1"/>
    </source>
</evidence>
<dbReference type="InterPro" id="IPR045886">
    <property type="entry name" value="ThiF/MoeB/HesA"/>
</dbReference>
<keyword evidence="12" id="KW-1185">Reference proteome</keyword>
<comment type="function">
    <text evidence="7">E1-like activating enzyme involved in the 2 ubiquitin-like systems required for autophagy.</text>
</comment>
<reference evidence="11" key="1">
    <citation type="journal article" date="2023" name="Mol. Biol. Evol.">
        <title>Third-Generation Sequencing Reveals the Adaptive Role of the Epigenome in Three Deep-Sea Polychaetes.</title>
        <authorList>
            <person name="Perez M."/>
            <person name="Aroh O."/>
            <person name="Sun Y."/>
            <person name="Lan Y."/>
            <person name="Juniper S.K."/>
            <person name="Young C.R."/>
            <person name="Angers B."/>
            <person name="Qian P.Y."/>
        </authorList>
    </citation>
    <scope>NUCLEOTIDE SEQUENCE</scope>
    <source>
        <strain evidence="11">R07B-5</strain>
    </source>
</reference>
<dbReference type="GO" id="GO:0019779">
    <property type="term" value="F:Atg8 activating enzyme activity"/>
    <property type="evidence" value="ECO:0007669"/>
    <property type="project" value="TreeGrafter"/>
</dbReference>
<dbReference type="InterPro" id="IPR035985">
    <property type="entry name" value="Ubiquitin-activating_enz"/>
</dbReference>
<comment type="subcellular location">
    <subcellularLocation>
        <location evidence="7">Cytoplasm</location>
    </subcellularLocation>
    <subcellularLocation>
        <location evidence="7">Preautophagosomal structure</location>
    </subcellularLocation>
</comment>
<dbReference type="PANTHER" id="PTHR10953">
    <property type="entry name" value="UBIQUITIN-ACTIVATING ENZYME E1"/>
    <property type="match status" value="1"/>
</dbReference>
<dbReference type="Pfam" id="PF16420">
    <property type="entry name" value="ATG7_N"/>
    <property type="match status" value="1"/>
</dbReference>
<dbReference type="InterPro" id="IPR006285">
    <property type="entry name" value="Atg7"/>
</dbReference>
<dbReference type="InterPro" id="IPR000594">
    <property type="entry name" value="ThiF_NAD_FAD-bd"/>
</dbReference>
<dbReference type="GO" id="GO:0032446">
    <property type="term" value="P:protein modification by small protein conjugation"/>
    <property type="evidence" value="ECO:0007669"/>
    <property type="project" value="TreeGrafter"/>
</dbReference>
<dbReference type="InterPro" id="IPR032197">
    <property type="entry name" value="Atg7_N"/>
</dbReference>
<dbReference type="InterPro" id="IPR042523">
    <property type="entry name" value="Atg7_N_2"/>
</dbReference>
<keyword evidence="5 7" id="KW-0072">Autophagy</keyword>
<evidence type="ECO:0000259" key="9">
    <source>
        <dbReference type="Pfam" id="PF00899"/>
    </source>
</evidence>
<evidence type="ECO:0000256" key="7">
    <source>
        <dbReference type="RuleBase" id="RU366022"/>
    </source>
</evidence>
<gene>
    <name evidence="11" type="ORF">NP493_1g10015</name>
</gene>
<keyword evidence="3 7" id="KW-0813">Transport</keyword>
<feature type="region of interest" description="Disordered" evidence="8">
    <location>
        <begin position="588"/>
        <end position="609"/>
    </location>
</feature>
<dbReference type="Gene3D" id="3.40.50.720">
    <property type="entry name" value="NAD(P)-binding Rossmann-like Domain"/>
    <property type="match status" value="1"/>
</dbReference>
<dbReference type="GO" id="GO:0006995">
    <property type="term" value="P:cellular response to nitrogen starvation"/>
    <property type="evidence" value="ECO:0007669"/>
    <property type="project" value="TreeGrafter"/>
</dbReference>
<dbReference type="GO" id="GO:0000422">
    <property type="term" value="P:autophagy of mitochondrion"/>
    <property type="evidence" value="ECO:0007669"/>
    <property type="project" value="TreeGrafter"/>
</dbReference>
<dbReference type="CDD" id="cd01486">
    <property type="entry name" value="Apg7"/>
    <property type="match status" value="1"/>
</dbReference>
<feature type="domain" description="Ubiquitin-like modifier-activating enzyme Atg7 N-terminal" evidence="10">
    <location>
        <begin position="5"/>
        <end position="312"/>
    </location>
</feature>
<organism evidence="11 12">
    <name type="scientific">Ridgeia piscesae</name>
    <name type="common">Tubeworm</name>
    <dbReference type="NCBI Taxonomy" id="27915"/>
    <lineage>
        <taxon>Eukaryota</taxon>
        <taxon>Metazoa</taxon>
        <taxon>Spiralia</taxon>
        <taxon>Lophotrochozoa</taxon>
        <taxon>Annelida</taxon>
        <taxon>Polychaeta</taxon>
        <taxon>Sedentaria</taxon>
        <taxon>Canalipalpata</taxon>
        <taxon>Sabellida</taxon>
        <taxon>Siboglinidae</taxon>
        <taxon>Ridgeia</taxon>
    </lineage>
</organism>
<comment type="similarity">
    <text evidence="1 7">Belongs to the ATG7 family.</text>
</comment>
<dbReference type="GO" id="GO:0000045">
    <property type="term" value="P:autophagosome assembly"/>
    <property type="evidence" value="ECO:0007669"/>
    <property type="project" value="TreeGrafter"/>
</dbReference>